<dbReference type="InterPro" id="IPR052719">
    <property type="entry name" value="CvpA-like"/>
</dbReference>
<feature type="transmembrane region" description="Helical" evidence="6">
    <location>
        <begin position="31"/>
        <end position="51"/>
    </location>
</feature>
<accession>A0A3N1MC45</accession>
<dbReference type="AlphaFoldDB" id="A0A3N1MC45"/>
<dbReference type="InterPro" id="IPR003825">
    <property type="entry name" value="Colicin-V_CvpA"/>
</dbReference>
<keyword evidence="3 6" id="KW-1133">Transmembrane helix</keyword>
<feature type="region of interest" description="Disordered" evidence="5">
    <location>
        <begin position="168"/>
        <end position="218"/>
    </location>
</feature>
<feature type="transmembrane region" description="Helical" evidence="6">
    <location>
        <begin position="63"/>
        <end position="84"/>
    </location>
</feature>
<evidence type="ECO:0000256" key="6">
    <source>
        <dbReference type="SAM" id="Phobius"/>
    </source>
</evidence>
<sequence length="218" mass="23437">MNELNYADLGIAGVILLSALFAVMRGFVREVLSVAGWIGAGLVALYGFTPLRGHARDLLGPTLFADIALGAVLFLFALIVFSLITHAIANRVRGSALSAVDRTLGLLFGIARGAVLVCLAYLLLAWAVPAGEHPPWIRGARALPLVQQGATWLTTLVPKEFRDRALDEGQRLRDQARDTNRAVKTLTSPPIGAPAPPPPGYSPGERRELDRTLRQSTQ</sequence>
<evidence type="ECO:0000256" key="3">
    <source>
        <dbReference type="ARBA" id="ARBA00022989"/>
    </source>
</evidence>
<comment type="caution">
    <text evidence="7">The sequence shown here is derived from an EMBL/GenBank/DDBJ whole genome shotgun (WGS) entry which is preliminary data.</text>
</comment>
<dbReference type="EMBL" id="RJKX01000011">
    <property type="protein sequence ID" value="ROQ01311.1"/>
    <property type="molecule type" value="Genomic_DNA"/>
</dbReference>
<organism evidence="7 8">
    <name type="scientific">Stella humosa</name>
    <dbReference type="NCBI Taxonomy" id="94"/>
    <lineage>
        <taxon>Bacteria</taxon>
        <taxon>Pseudomonadati</taxon>
        <taxon>Pseudomonadota</taxon>
        <taxon>Alphaproteobacteria</taxon>
        <taxon>Rhodospirillales</taxon>
        <taxon>Stellaceae</taxon>
        <taxon>Stella</taxon>
    </lineage>
</organism>
<evidence type="ECO:0000256" key="2">
    <source>
        <dbReference type="ARBA" id="ARBA00022692"/>
    </source>
</evidence>
<dbReference type="GO" id="GO:0016020">
    <property type="term" value="C:membrane"/>
    <property type="evidence" value="ECO:0007669"/>
    <property type="project" value="UniProtKB-SubCell"/>
</dbReference>
<feature type="transmembrane region" description="Helical" evidence="6">
    <location>
        <begin position="6"/>
        <end position="24"/>
    </location>
</feature>
<dbReference type="PANTHER" id="PTHR36926">
    <property type="entry name" value="COLICIN V PRODUCTION PROTEIN"/>
    <property type="match status" value="1"/>
</dbReference>
<dbReference type="Proteomes" id="UP000278222">
    <property type="component" value="Unassembled WGS sequence"/>
</dbReference>
<keyword evidence="4 6" id="KW-0472">Membrane</keyword>
<gene>
    <name evidence="7" type="ORF">EDC65_0489</name>
</gene>
<dbReference type="GO" id="GO:0009403">
    <property type="term" value="P:toxin biosynthetic process"/>
    <property type="evidence" value="ECO:0007669"/>
    <property type="project" value="InterPro"/>
</dbReference>
<evidence type="ECO:0000256" key="1">
    <source>
        <dbReference type="ARBA" id="ARBA00004141"/>
    </source>
</evidence>
<dbReference type="RefSeq" id="WP_123688084.1">
    <property type="nucleotide sequence ID" value="NZ_AP019700.1"/>
</dbReference>
<proteinExistence type="predicted"/>
<dbReference type="OrthoDB" id="9806894at2"/>
<name>A0A3N1MC45_9PROT</name>
<dbReference type="Pfam" id="PF02674">
    <property type="entry name" value="Colicin_V"/>
    <property type="match status" value="1"/>
</dbReference>
<keyword evidence="8" id="KW-1185">Reference proteome</keyword>
<evidence type="ECO:0000313" key="8">
    <source>
        <dbReference type="Proteomes" id="UP000278222"/>
    </source>
</evidence>
<evidence type="ECO:0000313" key="7">
    <source>
        <dbReference type="EMBL" id="ROQ01311.1"/>
    </source>
</evidence>
<feature type="compositionally biased region" description="Pro residues" evidence="5">
    <location>
        <begin position="191"/>
        <end position="201"/>
    </location>
</feature>
<protein>
    <submittedName>
        <fullName evidence="7">Membrane protein required for colicin V production</fullName>
    </submittedName>
</protein>
<feature type="compositionally biased region" description="Basic and acidic residues" evidence="5">
    <location>
        <begin position="168"/>
        <end position="181"/>
    </location>
</feature>
<dbReference type="PANTHER" id="PTHR36926:SF1">
    <property type="entry name" value="COLICIN V PRODUCTION PROTEIN"/>
    <property type="match status" value="1"/>
</dbReference>
<keyword evidence="2 6" id="KW-0812">Transmembrane</keyword>
<evidence type="ECO:0000256" key="5">
    <source>
        <dbReference type="SAM" id="MobiDB-lite"/>
    </source>
</evidence>
<reference evidence="7 8" key="1">
    <citation type="submission" date="2018-11" db="EMBL/GenBank/DDBJ databases">
        <title>Genomic Encyclopedia of Type Strains, Phase IV (KMG-IV): sequencing the most valuable type-strain genomes for metagenomic binning, comparative biology and taxonomic classification.</title>
        <authorList>
            <person name="Goeker M."/>
        </authorList>
    </citation>
    <scope>NUCLEOTIDE SEQUENCE [LARGE SCALE GENOMIC DNA]</scope>
    <source>
        <strain evidence="7 8">DSM 5900</strain>
    </source>
</reference>
<feature type="compositionally biased region" description="Basic and acidic residues" evidence="5">
    <location>
        <begin position="204"/>
        <end position="218"/>
    </location>
</feature>
<feature type="transmembrane region" description="Helical" evidence="6">
    <location>
        <begin position="104"/>
        <end position="128"/>
    </location>
</feature>
<comment type="subcellular location">
    <subcellularLocation>
        <location evidence="1">Membrane</location>
        <topology evidence="1">Multi-pass membrane protein</topology>
    </subcellularLocation>
</comment>
<evidence type="ECO:0000256" key="4">
    <source>
        <dbReference type="ARBA" id="ARBA00023136"/>
    </source>
</evidence>